<name>A0AAC8Z143_SPHMC</name>
<evidence type="ECO:0000256" key="1">
    <source>
        <dbReference type="SAM" id="MobiDB-lite"/>
    </source>
</evidence>
<proteinExistence type="predicted"/>
<sequence>MGDKCTCCGGSEFLLESHGTGGLNDVCRPCFNIWYDCDVQCSRDECAGKAPHIHGEDVGAYNQTARAEGRYPFQPGSQFVTPNPDHPVSQIGREN</sequence>
<protein>
    <submittedName>
        <fullName evidence="2">5-oxoprolinase</fullName>
    </submittedName>
</protein>
<dbReference type="KEGG" id="smaz:LH19_06840"/>
<evidence type="ECO:0000313" key="3">
    <source>
        <dbReference type="Proteomes" id="UP000076088"/>
    </source>
</evidence>
<dbReference type="AlphaFoldDB" id="A0AAC8Z143"/>
<evidence type="ECO:0000313" key="2">
    <source>
        <dbReference type="EMBL" id="AMU89948.1"/>
    </source>
</evidence>
<dbReference type="Proteomes" id="UP000076088">
    <property type="component" value="Chromosome"/>
</dbReference>
<accession>A0AAC8Z143</accession>
<gene>
    <name evidence="2" type="ORF">ATM17_12965</name>
</gene>
<keyword evidence="3" id="KW-1185">Reference proteome</keyword>
<dbReference type="EMBL" id="CP013344">
    <property type="protein sequence ID" value="AMU89948.1"/>
    <property type="molecule type" value="Genomic_DNA"/>
</dbReference>
<reference evidence="3" key="1">
    <citation type="submission" date="2015-11" db="EMBL/GenBank/DDBJ databases">
        <title>Complete genome sequence of a polyethylene-glycol degrader Sphingopyxis macrogoltabida 203N (NBRC 111659).</title>
        <authorList>
            <person name="Yoshiyuki O."/>
            <person name="Shouta N."/>
            <person name="Nagata Y."/>
            <person name="Numata M."/>
            <person name="Tsuchikane K."/>
            <person name="Hosoyama A."/>
            <person name="Yamazoe A."/>
            <person name="Tsuda M."/>
            <person name="Fujita N."/>
            <person name="Kawai F."/>
        </authorList>
    </citation>
    <scope>NUCLEOTIDE SEQUENCE [LARGE SCALE GENOMIC DNA]</scope>
    <source>
        <strain evidence="3">203N</strain>
    </source>
</reference>
<feature type="region of interest" description="Disordered" evidence="1">
    <location>
        <begin position="73"/>
        <end position="95"/>
    </location>
</feature>
<reference evidence="2 3" key="2">
    <citation type="journal article" date="2016" name="Genome Announc.">
        <title>Complete Genome Sequence of Sphingopyxis macrogoltabida Strain 203N (NBRC 111659), a Polyethylene Glycol Degrader.</title>
        <authorList>
            <person name="Ohtsubo Y."/>
            <person name="Nonoyama S."/>
            <person name="Nagata Y."/>
            <person name="Numata M."/>
            <person name="Tsuchikane K."/>
            <person name="Hosoyama A."/>
            <person name="Yamazoe A."/>
            <person name="Tsuda M."/>
            <person name="Fujita N."/>
            <person name="Kawai F."/>
        </authorList>
    </citation>
    <scope>NUCLEOTIDE SEQUENCE [LARGE SCALE GENOMIC DNA]</scope>
    <source>
        <strain evidence="2 3">203N</strain>
    </source>
</reference>
<organism evidence="2 3">
    <name type="scientific">Sphingopyxis macrogoltabida</name>
    <name type="common">Sphingomonas macrogoltabidus</name>
    <dbReference type="NCBI Taxonomy" id="33050"/>
    <lineage>
        <taxon>Bacteria</taxon>
        <taxon>Pseudomonadati</taxon>
        <taxon>Pseudomonadota</taxon>
        <taxon>Alphaproteobacteria</taxon>
        <taxon>Sphingomonadales</taxon>
        <taxon>Sphingomonadaceae</taxon>
        <taxon>Sphingopyxis</taxon>
    </lineage>
</organism>